<protein>
    <submittedName>
        <fullName evidence="1">Os01g0380700 protein</fullName>
    </submittedName>
</protein>
<reference evidence="1 2" key="1">
    <citation type="journal article" date="2005" name="Nature">
        <title>The map-based sequence of the rice genome.</title>
        <authorList>
            <consortium name="International rice genome sequencing project (IRGSP)"/>
            <person name="Matsumoto T."/>
            <person name="Wu J."/>
            <person name="Kanamori H."/>
            <person name="Katayose Y."/>
            <person name="Fujisawa M."/>
            <person name="Namiki N."/>
            <person name="Mizuno H."/>
            <person name="Yamamoto K."/>
            <person name="Antonio B.A."/>
            <person name="Baba T."/>
            <person name="Sakata K."/>
            <person name="Nagamura Y."/>
            <person name="Aoki H."/>
            <person name="Arikawa K."/>
            <person name="Arita K."/>
            <person name="Bito T."/>
            <person name="Chiden Y."/>
            <person name="Fujitsuka N."/>
            <person name="Fukunaka R."/>
            <person name="Hamada M."/>
            <person name="Harada C."/>
            <person name="Hayashi A."/>
            <person name="Hijishita S."/>
            <person name="Honda M."/>
            <person name="Hosokawa S."/>
            <person name="Ichikawa Y."/>
            <person name="Idonuma A."/>
            <person name="Iijima M."/>
            <person name="Ikeda M."/>
            <person name="Ikeno M."/>
            <person name="Ito K."/>
            <person name="Ito S."/>
            <person name="Ito T."/>
            <person name="Ito Y."/>
            <person name="Ito Y."/>
            <person name="Iwabuchi A."/>
            <person name="Kamiya K."/>
            <person name="Karasawa W."/>
            <person name="Kurita K."/>
            <person name="Katagiri S."/>
            <person name="Kikuta A."/>
            <person name="Kobayashi H."/>
            <person name="Kobayashi N."/>
            <person name="Machita K."/>
            <person name="Maehara T."/>
            <person name="Masukawa M."/>
            <person name="Mizubayashi T."/>
            <person name="Mukai Y."/>
            <person name="Nagasaki H."/>
            <person name="Nagata Y."/>
            <person name="Naito S."/>
            <person name="Nakashima M."/>
            <person name="Nakama Y."/>
            <person name="Nakamichi Y."/>
            <person name="Nakamura M."/>
            <person name="Meguro A."/>
            <person name="Negishi M."/>
            <person name="Ohta I."/>
            <person name="Ohta T."/>
            <person name="Okamoto M."/>
            <person name="Ono N."/>
            <person name="Saji S."/>
            <person name="Sakaguchi M."/>
            <person name="Sakai K."/>
            <person name="Shibata M."/>
            <person name="Shimokawa T."/>
            <person name="Song J."/>
            <person name="Takazaki Y."/>
            <person name="Terasawa K."/>
            <person name="Tsugane M."/>
            <person name="Tsuji K."/>
            <person name="Ueda S."/>
            <person name="Waki K."/>
            <person name="Yamagata H."/>
            <person name="Yamamoto M."/>
            <person name="Yamamoto S."/>
            <person name="Yamane H."/>
            <person name="Yoshiki S."/>
            <person name="Yoshihara R."/>
            <person name="Yukawa K."/>
            <person name="Zhong H."/>
            <person name="Yano M."/>
            <person name="Yuan Q."/>
            <person name="Ouyang S."/>
            <person name="Liu J."/>
            <person name="Jones K.M."/>
            <person name="Gansberger K."/>
            <person name="Moffat K."/>
            <person name="Hill J."/>
            <person name="Bera J."/>
            <person name="Fadrosh D."/>
            <person name="Jin S."/>
            <person name="Johri S."/>
            <person name="Kim M."/>
            <person name="Overton L."/>
            <person name="Reardon M."/>
            <person name="Tsitrin T."/>
            <person name="Vuong H."/>
            <person name="Weaver B."/>
            <person name="Ciecko A."/>
            <person name="Tallon L."/>
            <person name="Jackson J."/>
            <person name="Pai G."/>
            <person name="Aken S.V."/>
            <person name="Utterback T."/>
            <person name="Reidmuller S."/>
            <person name="Feldblyum T."/>
            <person name="Hsiao J."/>
            <person name="Zismann V."/>
            <person name="Iobst S."/>
            <person name="de Vazeille A.R."/>
            <person name="Buell C.R."/>
            <person name="Ying K."/>
            <person name="Li Y."/>
            <person name="Lu T."/>
            <person name="Huang Y."/>
            <person name="Zhao Q."/>
            <person name="Feng Q."/>
            <person name="Zhang L."/>
            <person name="Zhu J."/>
            <person name="Weng Q."/>
            <person name="Mu J."/>
            <person name="Lu Y."/>
            <person name="Fan D."/>
            <person name="Liu Y."/>
            <person name="Guan J."/>
            <person name="Zhang Y."/>
            <person name="Yu S."/>
            <person name="Liu X."/>
            <person name="Zhang Y."/>
            <person name="Hong G."/>
            <person name="Han B."/>
            <person name="Choisne N."/>
            <person name="Demange N."/>
            <person name="Orjeda G."/>
            <person name="Samain S."/>
            <person name="Cattolico L."/>
            <person name="Pelletier E."/>
            <person name="Couloux A."/>
            <person name="Segurens B."/>
            <person name="Wincker P."/>
            <person name="D'Hont A."/>
            <person name="Scarpelli C."/>
            <person name="Weissenbach J."/>
            <person name="Salanoubat M."/>
            <person name="Quetier F."/>
            <person name="Yu Y."/>
            <person name="Kim H.R."/>
            <person name="Rambo T."/>
            <person name="Currie J."/>
            <person name="Collura K."/>
            <person name="Luo M."/>
            <person name="Yang T."/>
            <person name="Ammiraju J.S.S."/>
            <person name="Engler F."/>
            <person name="Soderlund C."/>
            <person name="Wing R.A."/>
            <person name="Palmer L.E."/>
            <person name="de la Bastide M."/>
            <person name="Spiegel L."/>
            <person name="Nascimento L."/>
            <person name="Zutavern T."/>
            <person name="O'Shaughnessy A."/>
            <person name="Dike S."/>
            <person name="Dedhia N."/>
            <person name="Preston R."/>
            <person name="Balija V."/>
            <person name="McCombie W.R."/>
            <person name="Chow T."/>
            <person name="Chen H."/>
            <person name="Chung M."/>
            <person name="Chen C."/>
            <person name="Shaw J."/>
            <person name="Wu H."/>
            <person name="Hsiao K."/>
            <person name="Chao Y."/>
            <person name="Chu M."/>
            <person name="Cheng C."/>
            <person name="Hour A."/>
            <person name="Lee P."/>
            <person name="Lin S."/>
            <person name="Lin Y."/>
            <person name="Liou J."/>
            <person name="Liu S."/>
            <person name="Hsing Y."/>
            <person name="Raghuvanshi S."/>
            <person name="Mohanty A."/>
            <person name="Bharti A.K."/>
            <person name="Gaur A."/>
            <person name="Gupta V."/>
            <person name="Kumar D."/>
            <person name="Ravi V."/>
            <person name="Vij S."/>
            <person name="Kapur A."/>
            <person name="Khurana P."/>
            <person name="Khurana P."/>
            <person name="Khurana J.P."/>
            <person name="Tyagi A.K."/>
            <person name="Gaikwad K."/>
            <person name="Singh A."/>
            <person name="Dalal V."/>
            <person name="Srivastava S."/>
            <person name="Dixit A."/>
            <person name="Pal A.K."/>
            <person name="Ghazi I.A."/>
            <person name="Yadav M."/>
            <person name="Pandit A."/>
            <person name="Bhargava A."/>
            <person name="Sureshbabu K."/>
            <person name="Batra K."/>
            <person name="Sharma T.R."/>
            <person name="Mohapatra T."/>
            <person name="Singh N.K."/>
            <person name="Messing J."/>
            <person name="Nelson A.B."/>
            <person name="Fuks G."/>
            <person name="Kavchok S."/>
            <person name="Keizer G."/>
            <person name="Linton E."/>
            <person name="Llaca V."/>
            <person name="Song R."/>
            <person name="Tanyolac B."/>
            <person name="Young S."/>
            <person name="Ho-Il K."/>
            <person name="Hahn J.H."/>
            <person name="Sangsakoo G."/>
            <person name="Vanavichit A."/>
            <person name="de Mattos Luiz.A.T."/>
            <person name="Zimmer P.D."/>
            <person name="Malone G."/>
            <person name="Dellagostin O."/>
            <person name="de Oliveira A.C."/>
            <person name="Bevan M."/>
            <person name="Bancroft I."/>
            <person name="Minx P."/>
            <person name="Cordum H."/>
            <person name="Wilson R."/>
            <person name="Cheng Z."/>
            <person name="Jin W."/>
            <person name="Jiang J."/>
            <person name="Leong S.A."/>
            <person name="Iwama H."/>
            <person name="Gojobori T."/>
            <person name="Itoh T."/>
            <person name="Niimura Y."/>
            <person name="Fujii Y."/>
            <person name="Habara T."/>
            <person name="Sakai H."/>
            <person name="Sato Y."/>
            <person name="Wilson G."/>
            <person name="Kumar K."/>
            <person name="McCouch S."/>
            <person name="Juretic N."/>
            <person name="Hoen D."/>
            <person name="Wright S."/>
            <person name="Bruskiewich R."/>
            <person name="Bureau T."/>
            <person name="Miyao A."/>
            <person name="Hirochika H."/>
            <person name="Nishikawa T."/>
            <person name="Kadowaki K."/>
            <person name="Sugiura M."/>
            <person name="Burr B."/>
            <person name="Sasaki T."/>
        </authorList>
    </citation>
    <scope>NUCLEOTIDE SEQUENCE [LARGE SCALE GENOMIC DNA]</scope>
    <source>
        <strain evidence="2">cv. Nipponbare</strain>
    </source>
</reference>
<dbReference type="PANTHER" id="PTHR45621">
    <property type="entry name" value="OS01G0588500 PROTEIN-RELATED"/>
    <property type="match status" value="1"/>
</dbReference>
<evidence type="ECO:0000313" key="1">
    <source>
        <dbReference type="EMBL" id="BAF05001.2"/>
    </source>
</evidence>
<dbReference type="Proteomes" id="UP000000763">
    <property type="component" value="Chromosome 1"/>
</dbReference>
<gene>
    <name evidence="1" type="ordered locus">Os01g0380700</name>
</gene>
<sequence>MVGCLTEPSFFLFWQRRPSYSDSSALVPQMGGGNESFGVVLLEMLTGRRSMDKKRPAGFGYVFKGWIDPNITSPAKLGTDLTVVVRSLEQDALQGHREWVVPVFRLKPAPIRTMKVPVLN</sequence>
<dbReference type="KEGG" id="dosa:Os01g0380700"/>
<accession>Q0JMM7</accession>
<reference evidence="2" key="2">
    <citation type="journal article" date="2008" name="Nucleic Acids Res.">
        <title>The rice annotation project database (RAP-DB): 2008 update.</title>
        <authorList>
            <consortium name="The rice annotation project (RAP)"/>
        </authorList>
    </citation>
    <scope>GENOME REANNOTATION</scope>
    <source>
        <strain evidence="2">cv. Nipponbare</strain>
    </source>
</reference>
<dbReference type="InterPro" id="IPR050823">
    <property type="entry name" value="Plant_Ser_Thr_Prot_Kinase"/>
</dbReference>
<dbReference type="AlphaFoldDB" id="Q0JMM7"/>
<organism evidence="1 2">
    <name type="scientific">Oryza sativa subsp. japonica</name>
    <name type="common">Rice</name>
    <dbReference type="NCBI Taxonomy" id="39947"/>
    <lineage>
        <taxon>Eukaryota</taxon>
        <taxon>Viridiplantae</taxon>
        <taxon>Streptophyta</taxon>
        <taxon>Embryophyta</taxon>
        <taxon>Tracheophyta</taxon>
        <taxon>Spermatophyta</taxon>
        <taxon>Magnoliopsida</taxon>
        <taxon>Liliopsida</taxon>
        <taxon>Poales</taxon>
        <taxon>Poaceae</taxon>
        <taxon>BOP clade</taxon>
        <taxon>Oryzoideae</taxon>
        <taxon>Oryzeae</taxon>
        <taxon>Oryzinae</taxon>
        <taxon>Oryza</taxon>
        <taxon>Oryza sativa</taxon>
    </lineage>
</organism>
<evidence type="ECO:0000313" key="2">
    <source>
        <dbReference type="Proteomes" id="UP000000763"/>
    </source>
</evidence>
<name>Q0JMM7_ORYSJ</name>
<proteinExistence type="predicted"/>
<dbReference type="EMBL" id="AP008207">
    <property type="protein sequence ID" value="BAF05001.2"/>
    <property type="molecule type" value="Genomic_DNA"/>
</dbReference>